<dbReference type="Pfam" id="PF13751">
    <property type="entry name" value="DDE_Tnp_1_6"/>
    <property type="match status" value="1"/>
</dbReference>
<proteinExistence type="predicted"/>
<evidence type="ECO:0000313" key="2">
    <source>
        <dbReference type="EMBL" id="CAH2714923.1"/>
    </source>
</evidence>
<feature type="domain" description="Transposase DDE" evidence="1">
    <location>
        <begin position="1"/>
        <end position="41"/>
    </location>
</feature>
<protein>
    <recommendedName>
        <fullName evidence="1">Transposase DDE domain-containing protein</fullName>
    </recommendedName>
</protein>
<dbReference type="InterPro" id="IPR025668">
    <property type="entry name" value="Tnp_DDE_dom"/>
</dbReference>
<accession>A0ABM9EQK5</accession>
<dbReference type="EMBL" id="CALBWS010000011">
    <property type="protein sequence ID" value="CAH2714923.1"/>
    <property type="molecule type" value="Genomic_DNA"/>
</dbReference>
<name>A0ABM9EQK5_9BACI</name>
<sequence length="57" mass="6434">MERSFADSKELHGLRYCRLRGLKNASEQALLTAAVQNIKKIATHLARLEKVCCNYLG</sequence>
<dbReference type="Proteomes" id="UP000838308">
    <property type="component" value="Unassembled WGS sequence"/>
</dbReference>
<evidence type="ECO:0000313" key="3">
    <source>
        <dbReference type="Proteomes" id="UP000838308"/>
    </source>
</evidence>
<organism evidence="2 3">
    <name type="scientific">Neobacillus rhizosphaerae</name>
    <dbReference type="NCBI Taxonomy" id="2880965"/>
    <lineage>
        <taxon>Bacteria</taxon>
        <taxon>Bacillati</taxon>
        <taxon>Bacillota</taxon>
        <taxon>Bacilli</taxon>
        <taxon>Bacillales</taxon>
        <taxon>Bacillaceae</taxon>
        <taxon>Neobacillus</taxon>
    </lineage>
</organism>
<gene>
    <name evidence="2" type="ORF">BACCIP111895_02099</name>
</gene>
<evidence type="ECO:0000259" key="1">
    <source>
        <dbReference type="Pfam" id="PF13751"/>
    </source>
</evidence>
<reference evidence="2" key="1">
    <citation type="submission" date="2022-04" db="EMBL/GenBank/DDBJ databases">
        <authorList>
            <person name="Criscuolo A."/>
        </authorList>
    </citation>
    <scope>NUCLEOTIDE SEQUENCE</scope>
    <source>
        <strain evidence="2">CIP111895</strain>
    </source>
</reference>
<keyword evidence="3" id="KW-1185">Reference proteome</keyword>
<comment type="caution">
    <text evidence="2">The sequence shown here is derived from an EMBL/GenBank/DDBJ whole genome shotgun (WGS) entry which is preliminary data.</text>
</comment>